<evidence type="ECO:0000313" key="2">
    <source>
        <dbReference type="EMBL" id="EPJ39922.1"/>
    </source>
</evidence>
<keyword evidence="1" id="KW-0472">Membrane</keyword>
<gene>
    <name evidence="2" type="ORF">STAFG_3015</name>
</gene>
<organism evidence="2 3">
    <name type="scientific">Streptomyces afghaniensis 772</name>
    <dbReference type="NCBI Taxonomy" id="1283301"/>
    <lineage>
        <taxon>Bacteria</taxon>
        <taxon>Bacillati</taxon>
        <taxon>Actinomycetota</taxon>
        <taxon>Actinomycetes</taxon>
        <taxon>Kitasatosporales</taxon>
        <taxon>Streptomycetaceae</taxon>
        <taxon>Streptomyces</taxon>
    </lineage>
</organism>
<protein>
    <submittedName>
        <fullName evidence="2">Uncharacterized protein</fullName>
    </submittedName>
</protein>
<keyword evidence="1" id="KW-1133">Transmembrane helix</keyword>
<proteinExistence type="predicted"/>
<dbReference type="AlphaFoldDB" id="S4N0J6"/>
<dbReference type="RefSeq" id="WP_020271971.1">
    <property type="nucleotide sequence ID" value="NZ_KE354147.1"/>
</dbReference>
<name>S4N0J6_9ACTN</name>
<reference evidence="2 3" key="1">
    <citation type="submission" date="2013-02" db="EMBL/GenBank/DDBJ databases">
        <title>Draft Genome Sequence of Streptomyces afghaniensis, Which Produces Compounds of the Julimycin B-Complex.</title>
        <authorList>
            <person name="Gruening B.A."/>
            <person name="Praeg A."/>
            <person name="Erxleben A."/>
            <person name="Guenther S."/>
            <person name="Fiedler H.-P."/>
            <person name="Goodfellow M."/>
            <person name="Mueller M."/>
        </authorList>
    </citation>
    <scope>NUCLEOTIDE SEQUENCE [LARGE SCALE GENOMIC DNA]</scope>
    <source>
        <strain evidence="2 3">772</strain>
    </source>
</reference>
<keyword evidence="3" id="KW-1185">Reference proteome</keyword>
<dbReference type="EMBL" id="AOPY01001397">
    <property type="protein sequence ID" value="EPJ39922.1"/>
    <property type="molecule type" value="Genomic_DNA"/>
</dbReference>
<sequence length="79" mass="8184">MLRHELHPGKLVAGTVLALAGVLYAGDAGGAWETPWFAAIPLVTGGLFLAGAVAFVTGRIRRRRASGRTTDEPGPDMAA</sequence>
<keyword evidence="1" id="KW-0812">Transmembrane</keyword>
<evidence type="ECO:0000313" key="3">
    <source>
        <dbReference type="Proteomes" id="UP000015001"/>
    </source>
</evidence>
<accession>S4N0J6</accession>
<dbReference type="PATRIC" id="fig|1283301.3.peg.2986"/>
<evidence type="ECO:0000256" key="1">
    <source>
        <dbReference type="SAM" id="Phobius"/>
    </source>
</evidence>
<feature type="transmembrane region" description="Helical" evidence="1">
    <location>
        <begin position="35"/>
        <end position="58"/>
    </location>
</feature>
<dbReference type="OrthoDB" id="4338664at2"/>
<dbReference type="HOGENOM" id="CLU_176352_1_0_11"/>
<comment type="caution">
    <text evidence="2">The sequence shown here is derived from an EMBL/GenBank/DDBJ whole genome shotgun (WGS) entry which is preliminary data.</text>
</comment>
<dbReference type="Proteomes" id="UP000015001">
    <property type="component" value="Unassembled WGS sequence"/>
</dbReference>